<evidence type="ECO:0000313" key="9">
    <source>
        <dbReference type="Proteomes" id="UP000654947"/>
    </source>
</evidence>
<dbReference type="GO" id="GO:0005886">
    <property type="term" value="C:plasma membrane"/>
    <property type="evidence" value="ECO:0007669"/>
    <property type="project" value="UniProtKB-SubCell"/>
</dbReference>
<dbReference type="Proteomes" id="UP000654947">
    <property type="component" value="Unassembled WGS sequence"/>
</dbReference>
<evidence type="ECO:0000256" key="3">
    <source>
        <dbReference type="ARBA" id="ARBA00022692"/>
    </source>
</evidence>
<keyword evidence="9" id="KW-1185">Reference proteome</keyword>
<dbReference type="EMBL" id="BMXL01000002">
    <property type="protein sequence ID" value="GHD17748.1"/>
    <property type="molecule type" value="Genomic_DNA"/>
</dbReference>
<dbReference type="Pfam" id="PF12823">
    <property type="entry name" value="DUF3817"/>
    <property type="match status" value="1"/>
</dbReference>
<proteinExistence type="predicted"/>
<dbReference type="NCBIfam" id="TIGR03954">
    <property type="entry name" value="integ_memb_HG"/>
    <property type="match status" value="1"/>
</dbReference>
<feature type="domain" description="DUF3817" evidence="7">
    <location>
        <begin position="11"/>
        <end position="97"/>
    </location>
</feature>
<dbReference type="InterPro" id="IPR023845">
    <property type="entry name" value="DUF3817_TM"/>
</dbReference>
<keyword evidence="5 6" id="KW-0472">Membrane</keyword>
<evidence type="ECO:0000256" key="2">
    <source>
        <dbReference type="ARBA" id="ARBA00022475"/>
    </source>
</evidence>
<evidence type="ECO:0000313" key="8">
    <source>
        <dbReference type="EMBL" id="GHD17748.1"/>
    </source>
</evidence>
<sequence length="115" mass="12312">MNIKPRTTALIFRVVAAFEAFTWAGLLIGMGVKYLGSGSEIGVQIFGPLHGGAFVAYGVVALAAALRFRWGLWATLVTLAASVPPLTTLLADWWLHRTGRLVPVARAEHEAEPVG</sequence>
<keyword evidence="3 6" id="KW-0812">Transmembrane</keyword>
<gene>
    <name evidence="8" type="ORF">GCM10007147_07230</name>
</gene>
<keyword evidence="4 6" id="KW-1133">Transmembrane helix</keyword>
<accession>A0A918X837</accession>
<evidence type="ECO:0000256" key="4">
    <source>
        <dbReference type="ARBA" id="ARBA00022989"/>
    </source>
</evidence>
<name>A0A918X837_9ACTN</name>
<feature type="transmembrane region" description="Helical" evidence="6">
    <location>
        <begin position="12"/>
        <end position="35"/>
    </location>
</feature>
<comment type="caution">
    <text evidence="8">The sequence shown here is derived from an EMBL/GenBank/DDBJ whole genome shotgun (WGS) entry which is preliminary data.</text>
</comment>
<feature type="transmembrane region" description="Helical" evidence="6">
    <location>
        <begin position="72"/>
        <end position="95"/>
    </location>
</feature>
<keyword evidence="2" id="KW-1003">Cell membrane</keyword>
<evidence type="ECO:0000256" key="6">
    <source>
        <dbReference type="SAM" id="Phobius"/>
    </source>
</evidence>
<comment type="subcellular location">
    <subcellularLocation>
        <location evidence="1">Cell membrane</location>
        <topology evidence="1">Multi-pass membrane protein</topology>
    </subcellularLocation>
</comment>
<evidence type="ECO:0000256" key="5">
    <source>
        <dbReference type="ARBA" id="ARBA00023136"/>
    </source>
</evidence>
<feature type="transmembrane region" description="Helical" evidence="6">
    <location>
        <begin position="41"/>
        <end position="65"/>
    </location>
</feature>
<dbReference type="AlphaFoldDB" id="A0A918X837"/>
<evidence type="ECO:0000256" key="1">
    <source>
        <dbReference type="ARBA" id="ARBA00004651"/>
    </source>
</evidence>
<organism evidence="8 9">
    <name type="scientific">Nocardiopsis kunsanensis</name>
    <dbReference type="NCBI Taxonomy" id="141693"/>
    <lineage>
        <taxon>Bacteria</taxon>
        <taxon>Bacillati</taxon>
        <taxon>Actinomycetota</taxon>
        <taxon>Actinomycetes</taxon>
        <taxon>Streptosporangiales</taxon>
        <taxon>Nocardiopsidaceae</taxon>
        <taxon>Nocardiopsis</taxon>
    </lineage>
</organism>
<evidence type="ECO:0000259" key="7">
    <source>
        <dbReference type="Pfam" id="PF12823"/>
    </source>
</evidence>
<dbReference type="PANTHER" id="PTHR40077">
    <property type="entry name" value="MEMBRANE PROTEIN-RELATED"/>
    <property type="match status" value="1"/>
</dbReference>
<reference evidence="8 9" key="1">
    <citation type="journal article" date="2014" name="Int. J. Syst. Evol. Microbiol.">
        <title>Complete genome sequence of Corynebacterium casei LMG S-19264T (=DSM 44701T), isolated from a smear-ripened cheese.</title>
        <authorList>
            <consortium name="US DOE Joint Genome Institute (JGI-PGF)"/>
            <person name="Walter F."/>
            <person name="Albersmeier A."/>
            <person name="Kalinowski J."/>
            <person name="Ruckert C."/>
        </authorList>
    </citation>
    <scope>NUCLEOTIDE SEQUENCE [LARGE SCALE GENOMIC DNA]</scope>
    <source>
        <strain evidence="8 9">KCTC 19473</strain>
    </source>
</reference>
<dbReference type="RefSeq" id="WP_193517385.1">
    <property type="nucleotide sequence ID" value="NZ_BMXL01000002.1"/>
</dbReference>
<dbReference type="PANTHER" id="PTHR40077:SF1">
    <property type="entry name" value="MEMBRANE PROTEIN"/>
    <property type="match status" value="1"/>
</dbReference>
<protein>
    <submittedName>
        <fullName evidence="8">Membrane protein</fullName>
    </submittedName>
</protein>